<feature type="compositionally biased region" description="Basic residues" evidence="2">
    <location>
        <begin position="1"/>
        <end position="15"/>
    </location>
</feature>
<feature type="compositionally biased region" description="Low complexity" evidence="2">
    <location>
        <begin position="17"/>
        <end position="39"/>
    </location>
</feature>
<sequence>MKKLFKKTRKLRKKMYGGNVVKNNGSNNTNNNSNNNSKNNDTKHSPKGVFDIVGEKVSGFAENTGSYLKNKGLRLFGLQPIKPDLNQVNEPIQVNQTINNISGSASSMVADVANVVNKSSAAIIENVNEVLGSPQVNEDVSQAAEKTEAIAEDLLETFNEKLSSPEVKEELTETLNNVADYAEIGIQAMNKPIDSAIDKLNESGVKAISGVASGAVKVGTDLLASVPYVGAVVDLGKAINDGSKAVSSVIESGSQATEAVAELIGDTSENLKQGIEELKEKKMEGEKIMNRANSSISDFENPTKKFSESLPTPTLPSGKNYIKNNTNGILKGGNTKKRVKKHKHKSKRVRFLDY</sequence>
<dbReference type="EMBL" id="MN738916">
    <property type="protein sequence ID" value="QHT31189.1"/>
    <property type="molecule type" value="Genomic_DNA"/>
</dbReference>
<name>A0A6C0ES81_9ZZZZ</name>
<evidence type="ECO:0000313" key="3">
    <source>
        <dbReference type="EMBL" id="QHT31189.1"/>
    </source>
</evidence>
<accession>A0A6C0ES81</accession>
<feature type="coiled-coil region" evidence="1">
    <location>
        <begin position="268"/>
        <end position="295"/>
    </location>
</feature>
<feature type="region of interest" description="Disordered" evidence="2">
    <location>
        <begin position="1"/>
        <end position="47"/>
    </location>
</feature>
<evidence type="ECO:0000256" key="2">
    <source>
        <dbReference type="SAM" id="MobiDB-lite"/>
    </source>
</evidence>
<dbReference type="AlphaFoldDB" id="A0A6C0ES81"/>
<reference evidence="3" key="1">
    <citation type="journal article" date="2020" name="Nature">
        <title>Giant virus diversity and host interactions through global metagenomics.</title>
        <authorList>
            <person name="Schulz F."/>
            <person name="Roux S."/>
            <person name="Paez-Espino D."/>
            <person name="Jungbluth S."/>
            <person name="Walsh D.A."/>
            <person name="Denef V.J."/>
            <person name="McMahon K.D."/>
            <person name="Konstantinidis K.T."/>
            <person name="Eloe-Fadrosh E.A."/>
            <person name="Kyrpides N.C."/>
            <person name="Woyke T."/>
        </authorList>
    </citation>
    <scope>NUCLEOTIDE SEQUENCE</scope>
    <source>
        <strain evidence="3">GVMAG-M-3300009155-2</strain>
    </source>
</reference>
<organism evidence="3">
    <name type="scientific">viral metagenome</name>
    <dbReference type="NCBI Taxonomy" id="1070528"/>
    <lineage>
        <taxon>unclassified sequences</taxon>
        <taxon>metagenomes</taxon>
        <taxon>organismal metagenomes</taxon>
    </lineage>
</organism>
<protein>
    <submittedName>
        <fullName evidence="3">Uncharacterized protein</fullName>
    </submittedName>
</protein>
<evidence type="ECO:0000256" key="1">
    <source>
        <dbReference type="SAM" id="Coils"/>
    </source>
</evidence>
<keyword evidence="1" id="KW-0175">Coiled coil</keyword>
<proteinExistence type="predicted"/>